<keyword evidence="6" id="KW-0004">4Fe-4S</keyword>
<evidence type="ECO:0000256" key="12">
    <source>
        <dbReference type="ARBA" id="ARBA00023134"/>
    </source>
</evidence>
<comment type="pathway">
    <text evidence="3">Cofactor biosynthesis; molybdopterin biosynthesis.</text>
</comment>
<dbReference type="SFLD" id="SFLDG01386">
    <property type="entry name" value="main_SPASM_domain-containing"/>
    <property type="match status" value="1"/>
</dbReference>
<dbReference type="SUPFAM" id="SSF55040">
    <property type="entry name" value="Molybdenum cofactor biosynthesis protein C, MoaC"/>
    <property type="match status" value="1"/>
</dbReference>
<dbReference type="PANTHER" id="PTHR22960">
    <property type="entry name" value="MOLYBDOPTERIN COFACTOR SYNTHESIS PROTEIN A"/>
    <property type="match status" value="1"/>
</dbReference>
<dbReference type="NCBIfam" id="TIGR02666">
    <property type="entry name" value="moaA"/>
    <property type="match status" value="1"/>
</dbReference>
<dbReference type="SFLD" id="SFLDG01383">
    <property type="entry name" value="cyclic_pyranopterin_phosphate"/>
    <property type="match status" value="1"/>
</dbReference>
<comment type="cofactor">
    <cofactor evidence="2">
        <name>[4Fe-4S] cluster</name>
        <dbReference type="ChEBI" id="CHEBI:49883"/>
    </cofactor>
</comment>
<dbReference type="InterPro" id="IPR013785">
    <property type="entry name" value="Aldolase_TIM"/>
</dbReference>
<dbReference type="NCBIfam" id="TIGR00581">
    <property type="entry name" value="moaC"/>
    <property type="match status" value="1"/>
</dbReference>
<dbReference type="InterPro" id="IPR023045">
    <property type="entry name" value="MoaC"/>
</dbReference>
<dbReference type="Gene3D" id="3.20.20.70">
    <property type="entry name" value="Aldolase class I"/>
    <property type="match status" value="1"/>
</dbReference>
<evidence type="ECO:0000256" key="8">
    <source>
        <dbReference type="ARBA" id="ARBA00022723"/>
    </source>
</evidence>
<dbReference type="Gene3D" id="3.30.70.640">
    <property type="entry name" value="Molybdopterin cofactor biosynthesis C (MoaC) domain"/>
    <property type="match status" value="1"/>
</dbReference>
<protein>
    <recommendedName>
        <fullName evidence="16">Radical SAM core domain-containing protein</fullName>
    </recommendedName>
</protein>
<comment type="similarity">
    <text evidence="5">In the N-terminal section; belongs to the radical SAM superfamily. MoaA family.</text>
</comment>
<dbReference type="GO" id="GO:0051539">
    <property type="term" value="F:4 iron, 4 sulfur cluster binding"/>
    <property type="evidence" value="ECO:0007669"/>
    <property type="project" value="UniProtKB-KW"/>
</dbReference>
<dbReference type="InterPro" id="IPR007197">
    <property type="entry name" value="rSAM"/>
</dbReference>
<evidence type="ECO:0000256" key="4">
    <source>
        <dbReference type="ARBA" id="ARBA00008484"/>
    </source>
</evidence>
<dbReference type="InterPro" id="IPR000385">
    <property type="entry name" value="MoaA_NifB_PqqE_Fe-S-bd_CS"/>
</dbReference>
<dbReference type="GO" id="GO:0006777">
    <property type="term" value="P:Mo-molybdopterin cofactor biosynthetic process"/>
    <property type="evidence" value="ECO:0007669"/>
    <property type="project" value="UniProtKB-KW"/>
</dbReference>
<dbReference type="Pfam" id="PF01967">
    <property type="entry name" value="MoaC"/>
    <property type="match status" value="1"/>
</dbReference>
<dbReference type="InterPro" id="IPR047594">
    <property type="entry name" value="MoaC_bact/euk"/>
</dbReference>
<comment type="similarity">
    <text evidence="4">In the C-terminal section; belongs to the MoaC family.</text>
</comment>
<keyword evidence="18" id="KW-1185">Reference proteome</keyword>
<dbReference type="InterPro" id="IPR002820">
    <property type="entry name" value="Mopterin_CF_biosynth-C_dom"/>
</dbReference>
<dbReference type="InterPro" id="IPR010505">
    <property type="entry name" value="MoaA_twitch"/>
</dbReference>
<dbReference type="InterPro" id="IPR050105">
    <property type="entry name" value="MoCo_biosynth_MoaA/MoaC"/>
</dbReference>
<name>A0A9P7V3S6_9AGAR</name>
<dbReference type="CDD" id="cd01335">
    <property type="entry name" value="Radical_SAM"/>
    <property type="match status" value="1"/>
</dbReference>
<accession>A0A9P7V3S6</accession>
<keyword evidence="10" id="KW-0408">Iron</keyword>
<keyword evidence="14" id="KW-0456">Lyase</keyword>
<gene>
    <name evidence="17" type="ORF">E1B28_001527</name>
</gene>
<dbReference type="InterPro" id="IPR006638">
    <property type="entry name" value="Elp3/MiaA/NifB-like_rSAM"/>
</dbReference>
<evidence type="ECO:0000256" key="10">
    <source>
        <dbReference type="ARBA" id="ARBA00023004"/>
    </source>
</evidence>
<evidence type="ECO:0000256" key="5">
    <source>
        <dbReference type="ARBA" id="ARBA00009862"/>
    </source>
</evidence>
<dbReference type="SFLD" id="SFLDG01067">
    <property type="entry name" value="SPASM/twitch_domain_containing"/>
    <property type="match status" value="1"/>
</dbReference>
<sequence length="608" mass="67350">MPAIQLNLTWTRSGRFNFTTRRSYANVASLKRTAQARISAIERTNPFRTALVDSFQRRHDYLRISITERCNLRCFYCMPEEGVELTPSANLLTNEEILRLAELFVKAGVTKIRLTGGEPTVRKGVLDIIAGLDQLQQFGLTSIAMTSNGIALHRRLPDFIDNGLTHLNLSLDTLDPFKFEFMTKRRGHEAVLKTLETALSSPKLQAVKMNVVVVKGLNDGEVLDFIELTKDAPLSVRFIEFMPFTGNNWDKKKMVPSSVLLDHIIDKYPTVARISDEVNDTARSWKVPGYSGSFGFISSMSDHFCSSCNRLRITADGQIKVCLFDDKEVSLRDALRNGATDGSLMQIIGQAVFGKQEKHVQMEDINVTTNRPMILIGGLKRNIQHVNYSVLRRKHLLHSCTTSQLHTKSFTALHLNHAVAYSTQRSRLTHLDDSGRPKMVDVSNKPDTKRQATAIGRIYIPPVAYDLITSTHDSPNKTSNPLDANARKALQKGDVLTVAQLAAIMGSKRTSELIPLCHPLPLLNAAVTLAPELRTDSTGVSRHSIVCRATITCEGKTGVEMEALTAVSVGLLTVWDMLKAVAGKEMIIGDILVADKSGGKSGDFHRSE</sequence>
<dbReference type="PANTHER" id="PTHR22960:SF0">
    <property type="entry name" value="MOLYBDENUM COFACTOR BIOSYNTHESIS PROTEIN 1"/>
    <property type="match status" value="1"/>
</dbReference>
<evidence type="ECO:0000313" key="17">
    <source>
        <dbReference type="EMBL" id="KAG7099709.1"/>
    </source>
</evidence>
<keyword evidence="11" id="KW-0411">Iron-sulfur</keyword>
<comment type="caution">
    <text evidence="17">The sequence shown here is derived from an EMBL/GenBank/DDBJ whole genome shotgun (WGS) entry which is preliminary data.</text>
</comment>
<dbReference type="Pfam" id="PF04055">
    <property type="entry name" value="Radical_SAM"/>
    <property type="match status" value="1"/>
</dbReference>
<evidence type="ECO:0000313" key="18">
    <source>
        <dbReference type="Proteomes" id="UP001049176"/>
    </source>
</evidence>
<dbReference type="KEGG" id="more:E1B28_001527"/>
<dbReference type="PROSITE" id="PS51918">
    <property type="entry name" value="RADICAL_SAM"/>
    <property type="match status" value="1"/>
</dbReference>
<dbReference type="SUPFAM" id="SSF102114">
    <property type="entry name" value="Radical SAM enzymes"/>
    <property type="match status" value="1"/>
</dbReference>
<dbReference type="GO" id="GO:0061798">
    <property type="term" value="F:GTP 3',8'-cyclase activity"/>
    <property type="evidence" value="ECO:0007669"/>
    <property type="project" value="UniProtKB-EC"/>
</dbReference>
<organism evidence="17 18">
    <name type="scientific">Marasmius oreades</name>
    <name type="common">fairy-ring Marasmius</name>
    <dbReference type="NCBI Taxonomy" id="181124"/>
    <lineage>
        <taxon>Eukaryota</taxon>
        <taxon>Fungi</taxon>
        <taxon>Dikarya</taxon>
        <taxon>Basidiomycota</taxon>
        <taxon>Agaricomycotina</taxon>
        <taxon>Agaricomycetes</taxon>
        <taxon>Agaricomycetidae</taxon>
        <taxon>Agaricales</taxon>
        <taxon>Marasmiineae</taxon>
        <taxon>Marasmiaceae</taxon>
        <taxon>Marasmius</taxon>
    </lineage>
</organism>
<dbReference type="GO" id="GO:0046872">
    <property type="term" value="F:metal ion binding"/>
    <property type="evidence" value="ECO:0007669"/>
    <property type="project" value="UniProtKB-KW"/>
</dbReference>
<dbReference type="GO" id="GO:0005525">
    <property type="term" value="F:GTP binding"/>
    <property type="evidence" value="ECO:0007669"/>
    <property type="project" value="UniProtKB-KW"/>
</dbReference>
<dbReference type="Proteomes" id="UP001049176">
    <property type="component" value="Chromosome 1"/>
</dbReference>
<evidence type="ECO:0000256" key="6">
    <source>
        <dbReference type="ARBA" id="ARBA00022485"/>
    </source>
</evidence>
<dbReference type="InterPro" id="IPR058240">
    <property type="entry name" value="rSAM_sf"/>
</dbReference>
<evidence type="ECO:0000256" key="11">
    <source>
        <dbReference type="ARBA" id="ARBA00023014"/>
    </source>
</evidence>
<keyword evidence="12" id="KW-0342">GTP-binding</keyword>
<dbReference type="CDD" id="cd21117">
    <property type="entry name" value="Twitch_MoaA"/>
    <property type="match status" value="1"/>
</dbReference>
<comment type="catalytic activity">
    <reaction evidence="1">
        <text>(8S)-3',8-cyclo-7,8-dihydroguanosine 5'-triphosphate = cyclic pyranopterin phosphate + diphosphate</text>
        <dbReference type="Rhea" id="RHEA:49580"/>
        <dbReference type="ChEBI" id="CHEBI:33019"/>
        <dbReference type="ChEBI" id="CHEBI:59648"/>
        <dbReference type="ChEBI" id="CHEBI:131766"/>
        <dbReference type="EC" id="4.6.1.17"/>
    </reaction>
</comment>
<evidence type="ECO:0000256" key="14">
    <source>
        <dbReference type="ARBA" id="ARBA00023239"/>
    </source>
</evidence>
<dbReference type="InterPro" id="IPR040064">
    <property type="entry name" value="MoaA-like"/>
</dbReference>
<dbReference type="SFLD" id="SFLDS00029">
    <property type="entry name" value="Radical_SAM"/>
    <property type="match status" value="1"/>
</dbReference>
<evidence type="ECO:0000259" key="16">
    <source>
        <dbReference type="PROSITE" id="PS51918"/>
    </source>
</evidence>
<dbReference type="GO" id="GO:0061799">
    <property type="term" value="F:cyclic pyranopterin monophosphate synthase activity"/>
    <property type="evidence" value="ECO:0007669"/>
    <property type="project" value="UniProtKB-EC"/>
</dbReference>
<dbReference type="InterPro" id="IPR036522">
    <property type="entry name" value="MoaC_sf"/>
</dbReference>
<evidence type="ECO:0000256" key="3">
    <source>
        <dbReference type="ARBA" id="ARBA00005046"/>
    </source>
</evidence>
<dbReference type="HAMAP" id="MF_01225_B">
    <property type="entry name" value="MoaA_B"/>
    <property type="match status" value="1"/>
</dbReference>
<dbReference type="NCBIfam" id="NF006870">
    <property type="entry name" value="PRK09364.1"/>
    <property type="match status" value="1"/>
</dbReference>
<keyword evidence="9" id="KW-0547">Nucleotide-binding</keyword>
<dbReference type="PROSITE" id="PS01305">
    <property type="entry name" value="MOAA_NIFB_PQQE"/>
    <property type="match status" value="1"/>
</dbReference>
<evidence type="ECO:0000256" key="9">
    <source>
        <dbReference type="ARBA" id="ARBA00022741"/>
    </source>
</evidence>
<evidence type="ECO:0000256" key="7">
    <source>
        <dbReference type="ARBA" id="ARBA00022691"/>
    </source>
</evidence>
<evidence type="ECO:0000256" key="2">
    <source>
        <dbReference type="ARBA" id="ARBA00001966"/>
    </source>
</evidence>
<evidence type="ECO:0000256" key="1">
    <source>
        <dbReference type="ARBA" id="ARBA00001637"/>
    </source>
</evidence>
<dbReference type="AlphaFoldDB" id="A0A9P7V3S6"/>
<keyword evidence="7" id="KW-0949">S-adenosyl-L-methionine</keyword>
<dbReference type="OrthoDB" id="429626at2759"/>
<dbReference type="InterPro" id="IPR013483">
    <property type="entry name" value="MoaA"/>
</dbReference>
<evidence type="ECO:0000256" key="13">
    <source>
        <dbReference type="ARBA" id="ARBA00023150"/>
    </source>
</evidence>
<keyword evidence="13" id="KW-0501">Molybdenum cofactor biosynthesis</keyword>
<dbReference type="EMBL" id="CM032181">
    <property type="protein sequence ID" value="KAG7099709.1"/>
    <property type="molecule type" value="Genomic_DNA"/>
</dbReference>
<dbReference type="CDD" id="cd01420">
    <property type="entry name" value="MoaC_PE"/>
    <property type="match status" value="1"/>
</dbReference>
<comment type="catalytic activity">
    <reaction evidence="15">
        <text>GTP + AH2 + S-adenosyl-L-methionine = (8S)-3',8-cyclo-7,8-dihydroguanosine 5'-triphosphate + 5'-deoxyadenosine + L-methionine + A + H(+)</text>
        <dbReference type="Rhea" id="RHEA:49576"/>
        <dbReference type="ChEBI" id="CHEBI:13193"/>
        <dbReference type="ChEBI" id="CHEBI:15378"/>
        <dbReference type="ChEBI" id="CHEBI:17319"/>
        <dbReference type="ChEBI" id="CHEBI:17499"/>
        <dbReference type="ChEBI" id="CHEBI:37565"/>
        <dbReference type="ChEBI" id="CHEBI:57844"/>
        <dbReference type="ChEBI" id="CHEBI:59789"/>
        <dbReference type="ChEBI" id="CHEBI:131766"/>
        <dbReference type="EC" id="4.1.99.22"/>
    </reaction>
</comment>
<dbReference type="SMART" id="SM00729">
    <property type="entry name" value="Elp3"/>
    <property type="match status" value="1"/>
</dbReference>
<keyword evidence="8" id="KW-0479">Metal-binding</keyword>
<dbReference type="GeneID" id="66070603"/>
<dbReference type="RefSeq" id="XP_043016179.1">
    <property type="nucleotide sequence ID" value="XM_043147470.1"/>
</dbReference>
<evidence type="ECO:0000256" key="15">
    <source>
        <dbReference type="ARBA" id="ARBA00048697"/>
    </source>
</evidence>
<reference evidence="17" key="1">
    <citation type="journal article" date="2021" name="Genome Biol. Evol.">
        <title>The assembled and annotated genome of the fairy-ring fungus Marasmius oreades.</title>
        <authorList>
            <person name="Hiltunen M."/>
            <person name="Ament-Velasquez S.L."/>
            <person name="Johannesson H."/>
        </authorList>
    </citation>
    <scope>NUCLEOTIDE SEQUENCE</scope>
    <source>
        <strain evidence="17">03SP1</strain>
    </source>
</reference>
<dbReference type="Pfam" id="PF06463">
    <property type="entry name" value="Mob_synth_C"/>
    <property type="match status" value="1"/>
</dbReference>
<proteinExistence type="inferred from homology"/>
<feature type="domain" description="Radical SAM core" evidence="16">
    <location>
        <begin position="54"/>
        <end position="279"/>
    </location>
</feature>